<dbReference type="STRING" id="45357.A0A2V1AYJ0"/>
<dbReference type="EMBL" id="PKFO01000008">
    <property type="protein sequence ID" value="PVH22423.1"/>
    <property type="molecule type" value="Genomic_DNA"/>
</dbReference>
<dbReference type="InterPro" id="IPR036322">
    <property type="entry name" value="WD40_repeat_dom_sf"/>
</dbReference>
<dbReference type="RefSeq" id="XP_025343363.1">
    <property type="nucleotide sequence ID" value="XM_025488596.1"/>
</dbReference>
<dbReference type="PANTHER" id="PTHR19854:SF1">
    <property type="entry name" value="GUANINE NUCLEOTIDE-BINDING PROTEIN SUBUNIT BETA-LIKE PROTEIN 1"/>
    <property type="match status" value="1"/>
</dbReference>
<dbReference type="AlphaFoldDB" id="A0A2V1AYJ0"/>
<sequence length="423" mass="46490">MISKHFSLRGHKAAIAGFCKASNGLVSADRDGWVVVWNLETKRPSGFWKAHDGQIITVINTELGLLTQGRDSAIRIWNMEGLAVETDLALLGREGLPKPKFDEVPVNSLNFCNVDYTGGLLATVATTDSEKFDIYELSAPGKPFSLNRVVQGFSVGNGSVDETKRDGEGIIMKLRFVGSSLLFVGYESGTVKGFKIHDQSSIRSSASESLVLNKDLKLTEVFSYSGHAPQPVLSLEFDTEEQKLYTGSASKKLIVVSVEGLLSDGTSKGKTPPLTKSAPVKQGGLGSLLGRPKIELLEDDSEPVECHISTYNLRHSGISSIQINDYIHIVFWDGVLKTYTKDIVEVGRSERGVERIKVESDQSEVAKPTTKALCGYLYEFDKSPQQHTSRKELLRLRRLKYSSLLFIGYGDNLISAYSIDDKS</sequence>
<dbReference type="SMART" id="SM00320">
    <property type="entry name" value="WD40"/>
    <property type="match status" value="4"/>
</dbReference>
<protein>
    <recommendedName>
        <fullName evidence="6">ASTRA-associated protein 1</fullName>
    </recommendedName>
</protein>
<evidence type="ECO:0000256" key="4">
    <source>
        <dbReference type="ARBA" id="ARBA00037338"/>
    </source>
</evidence>
<keyword evidence="8" id="KW-1185">Reference proteome</keyword>
<dbReference type="OrthoDB" id="7668193at2759"/>
<dbReference type="GO" id="GO:0006325">
    <property type="term" value="P:chromatin organization"/>
    <property type="evidence" value="ECO:0007669"/>
    <property type="project" value="UniProtKB-KW"/>
</dbReference>
<accession>A0A2V1AYJ0</accession>
<proteinExistence type="inferred from homology"/>
<comment type="similarity">
    <text evidence="5">Belongs to the WD repeat ASA1 family.</text>
</comment>
<evidence type="ECO:0000256" key="6">
    <source>
        <dbReference type="ARBA" id="ARBA00040563"/>
    </source>
</evidence>
<dbReference type="Gene3D" id="2.130.10.10">
    <property type="entry name" value="YVTN repeat-like/Quinoprotein amine dehydrogenase"/>
    <property type="match status" value="1"/>
</dbReference>
<gene>
    <name evidence="7" type="ORF">CXQ85_004991</name>
</gene>
<name>A0A2V1AYJ0_9ASCO</name>
<dbReference type="VEuPathDB" id="FungiDB:CXQ85_004991"/>
<reference evidence="7 8" key="1">
    <citation type="submission" date="2017-12" db="EMBL/GenBank/DDBJ databases">
        <title>Genome Sequence of a Multidrug-Resistant Candida haemulonii Isolate from a Patient with Chronic Leg Ulcers in Israel.</title>
        <authorList>
            <person name="Chow N.A."/>
            <person name="Gade L."/>
            <person name="Batra D."/>
            <person name="Rowe L.A."/>
            <person name="Ben-Ami R."/>
            <person name="Loparev V.N."/>
            <person name="Litvintseva A.P."/>
        </authorList>
    </citation>
    <scope>NUCLEOTIDE SEQUENCE [LARGE SCALE GENOMIC DNA]</scope>
    <source>
        <strain evidence="7 8">B11899</strain>
    </source>
</reference>
<dbReference type="Proteomes" id="UP000244309">
    <property type="component" value="Unassembled WGS sequence"/>
</dbReference>
<dbReference type="PROSITE" id="PS00678">
    <property type="entry name" value="WD_REPEATS_1"/>
    <property type="match status" value="1"/>
</dbReference>
<comment type="caution">
    <text evidence="7">The sequence shown here is derived from an EMBL/GenBank/DDBJ whole genome shotgun (WGS) entry which is preliminary data.</text>
</comment>
<keyword evidence="3" id="KW-0156">Chromatin regulator</keyword>
<evidence type="ECO:0000256" key="2">
    <source>
        <dbReference type="ARBA" id="ARBA00022737"/>
    </source>
</evidence>
<evidence type="ECO:0000313" key="8">
    <source>
        <dbReference type="Proteomes" id="UP000244309"/>
    </source>
</evidence>
<dbReference type="PANTHER" id="PTHR19854">
    <property type="entry name" value="TRANSDUCIN BETA-LIKE 3"/>
    <property type="match status" value="1"/>
</dbReference>
<evidence type="ECO:0000256" key="5">
    <source>
        <dbReference type="ARBA" id="ARBA00037931"/>
    </source>
</evidence>
<dbReference type="InterPro" id="IPR001680">
    <property type="entry name" value="WD40_rpt"/>
</dbReference>
<evidence type="ECO:0000256" key="1">
    <source>
        <dbReference type="ARBA" id="ARBA00022574"/>
    </source>
</evidence>
<dbReference type="GeneID" id="37010321"/>
<dbReference type="SUPFAM" id="SSF50978">
    <property type="entry name" value="WD40 repeat-like"/>
    <property type="match status" value="1"/>
</dbReference>
<organism evidence="7 8">
    <name type="scientific">Candidozyma haemuli</name>
    <dbReference type="NCBI Taxonomy" id="45357"/>
    <lineage>
        <taxon>Eukaryota</taxon>
        <taxon>Fungi</taxon>
        <taxon>Dikarya</taxon>
        <taxon>Ascomycota</taxon>
        <taxon>Saccharomycotina</taxon>
        <taxon>Pichiomycetes</taxon>
        <taxon>Metschnikowiaceae</taxon>
        <taxon>Candidozyma</taxon>
    </lineage>
</organism>
<dbReference type="InterPro" id="IPR019775">
    <property type="entry name" value="WD40_repeat_CS"/>
</dbReference>
<dbReference type="InterPro" id="IPR015943">
    <property type="entry name" value="WD40/YVTN_repeat-like_dom_sf"/>
</dbReference>
<comment type="function">
    <text evidence="4">Component of the ASTRA complex involved in chromatin remodeling.</text>
</comment>
<evidence type="ECO:0000256" key="3">
    <source>
        <dbReference type="ARBA" id="ARBA00022853"/>
    </source>
</evidence>
<evidence type="ECO:0000313" key="7">
    <source>
        <dbReference type="EMBL" id="PVH22423.1"/>
    </source>
</evidence>
<keyword evidence="1" id="KW-0853">WD repeat</keyword>
<keyword evidence="2" id="KW-0677">Repeat</keyword>